<keyword evidence="1" id="KW-1133">Transmembrane helix</keyword>
<proteinExistence type="predicted"/>
<keyword evidence="1" id="KW-0472">Membrane</keyword>
<evidence type="ECO:0000256" key="1">
    <source>
        <dbReference type="SAM" id="Phobius"/>
    </source>
</evidence>
<keyword evidence="1" id="KW-0812">Transmembrane</keyword>
<protein>
    <submittedName>
        <fullName evidence="2">Uncharacterized protein</fullName>
    </submittedName>
</protein>
<dbReference type="AlphaFoldDB" id="A0A5B7H520"/>
<organism evidence="2 3">
    <name type="scientific">Portunus trituberculatus</name>
    <name type="common">Swimming crab</name>
    <name type="synonym">Neptunus trituberculatus</name>
    <dbReference type="NCBI Taxonomy" id="210409"/>
    <lineage>
        <taxon>Eukaryota</taxon>
        <taxon>Metazoa</taxon>
        <taxon>Ecdysozoa</taxon>
        <taxon>Arthropoda</taxon>
        <taxon>Crustacea</taxon>
        <taxon>Multicrustacea</taxon>
        <taxon>Malacostraca</taxon>
        <taxon>Eumalacostraca</taxon>
        <taxon>Eucarida</taxon>
        <taxon>Decapoda</taxon>
        <taxon>Pleocyemata</taxon>
        <taxon>Brachyura</taxon>
        <taxon>Eubrachyura</taxon>
        <taxon>Portunoidea</taxon>
        <taxon>Portunidae</taxon>
        <taxon>Portuninae</taxon>
        <taxon>Portunus</taxon>
    </lineage>
</organism>
<comment type="caution">
    <text evidence="2">The sequence shown here is derived from an EMBL/GenBank/DDBJ whole genome shotgun (WGS) entry which is preliminary data.</text>
</comment>
<keyword evidence="3" id="KW-1185">Reference proteome</keyword>
<reference evidence="2 3" key="1">
    <citation type="submission" date="2019-05" db="EMBL/GenBank/DDBJ databases">
        <title>Another draft genome of Portunus trituberculatus and its Hox gene families provides insights of decapod evolution.</title>
        <authorList>
            <person name="Jeong J.-H."/>
            <person name="Song I."/>
            <person name="Kim S."/>
            <person name="Choi T."/>
            <person name="Kim D."/>
            <person name="Ryu S."/>
            <person name="Kim W."/>
        </authorList>
    </citation>
    <scope>NUCLEOTIDE SEQUENCE [LARGE SCALE GENOMIC DNA]</scope>
    <source>
        <tissue evidence="2">Muscle</tissue>
    </source>
</reference>
<feature type="transmembrane region" description="Helical" evidence="1">
    <location>
        <begin position="60"/>
        <end position="79"/>
    </location>
</feature>
<dbReference type="Proteomes" id="UP000324222">
    <property type="component" value="Unassembled WGS sequence"/>
</dbReference>
<accession>A0A5B7H520</accession>
<gene>
    <name evidence="2" type="ORF">E2C01_058329</name>
</gene>
<evidence type="ECO:0000313" key="3">
    <source>
        <dbReference type="Proteomes" id="UP000324222"/>
    </source>
</evidence>
<name>A0A5B7H520_PORTR</name>
<evidence type="ECO:0000313" key="2">
    <source>
        <dbReference type="EMBL" id="MPC64218.1"/>
    </source>
</evidence>
<sequence>MMLRQRCARDECVAPTEAVRARVCVCVPGIVEGARPQRCHTCTLSPPTTYHAIHKQRTPLSFLAVFSSVPAWLGGLATFPASASLASFWGHVS</sequence>
<dbReference type="EMBL" id="VSRR010021788">
    <property type="protein sequence ID" value="MPC64218.1"/>
    <property type="molecule type" value="Genomic_DNA"/>
</dbReference>